<proteinExistence type="predicted"/>
<name>A0A174HS26_9FIRM</name>
<dbReference type="RefSeq" id="WP_055299307.1">
    <property type="nucleotide sequence ID" value="NZ_JBGKNB010000003.1"/>
</dbReference>
<gene>
    <name evidence="1" type="ORF">ERS852450_02404</name>
</gene>
<accession>A0A174HS26</accession>
<evidence type="ECO:0000313" key="1">
    <source>
        <dbReference type="EMBL" id="CUO77733.1"/>
    </source>
</evidence>
<dbReference type="Proteomes" id="UP000095679">
    <property type="component" value="Unassembled WGS sequence"/>
</dbReference>
<organism evidence="1 2">
    <name type="scientific">Anaerobutyricum hallii</name>
    <dbReference type="NCBI Taxonomy" id="39488"/>
    <lineage>
        <taxon>Bacteria</taxon>
        <taxon>Bacillati</taxon>
        <taxon>Bacillota</taxon>
        <taxon>Clostridia</taxon>
        <taxon>Lachnospirales</taxon>
        <taxon>Lachnospiraceae</taxon>
        <taxon>Anaerobutyricum</taxon>
    </lineage>
</organism>
<protein>
    <submittedName>
        <fullName evidence="1">Uncharacterized protein</fullName>
    </submittedName>
</protein>
<sequence length="129" mass="15226">MNTYGTSAICPCCGKTLYTSNIPKYSFVCKDCNKNFYTKEVKDTFAEYWDEVTESTKQLWEINIPVAKENQEKMVFKWKELAKKYHCDFLGFDMIYNRVEIDIGWENGFPECDILNQIIKDIEKQRGES</sequence>
<dbReference type="AlphaFoldDB" id="A0A174HS26"/>
<evidence type="ECO:0000313" key="2">
    <source>
        <dbReference type="Proteomes" id="UP000095679"/>
    </source>
</evidence>
<dbReference type="EMBL" id="CYZL01000024">
    <property type="protein sequence ID" value="CUO77733.1"/>
    <property type="molecule type" value="Genomic_DNA"/>
</dbReference>
<reference evidence="1 2" key="1">
    <citation type="submission" date="2015-09" db="EMBL/GenBank/DDBJ databases">
        <authorList>
            <consortium name="Pathogen Informatics"/>
        </authorList>
    </citation>
    <scope>NUCLEOTIDE SEQUENCE [LARGE SCALE GENOMIC DNA]</scope>
    <source>
        <strain evidence="1 2">2789STDY5834835</strain>
    </source>
</reference>